<evidence type="ECO:0000256" key="4">
    <source>
        <dbReference type="ARBA" id="ARBA00004214"/>
    </source>
</evidence>
<dbReference type="GO" id="GO:0006508">
    <property type="term" value="P:proteolysis"/>
    <property type="evidence" value="ECO:0007669"/>
    <property type="project" value="UniProtKB-KW"/>
</dbReference>
<dbReference type="InterPro" id="IPR034286">
    <property type="entry name" value="M14_AGBL5-like"/>
</dbReference>
<dbReference type="InterPro" id="IPR040626">
    <property type="entry name" value="Pepdidase_M14_N"/>
</dbReference>
<comment type="catalytic activity">
    <reaction evidence="15">
        <text>C-terminal L-alpha-aminoacyl-L-glutamyl-L-glutamyl-[tubulin] + H2O = C-terminal L-alpha-aminoacyl-L-glutamyl-[tubulin] + L-glutamate</text>
        <dbReference type="Rhea" id="RHEA:63792"/>
        <dbReference type="Rhea" id="RHEA-COMP:16435"/>
        <dbReference type="Rhea" id="RHEA-COMP:16436"/>
        <dbReference type="ChEBI" id="CHEBI:15377"/>
        <dbReference type="ChEBI" id="CHEBI:29985"/>
        <dbReference type="ChEBI" id="CHEBI:149555"/>
        <dbReference type="ChEBI" id="CHEBI:149556"/>
        <dbReference type="EC" id="3.4.17.24"/>
    </reaction>
    <physiologicalReaction direction="left-to-right" evidence="15">
        <dbReference type="Rhea" id="RHEA:63793"/>
    </physiologicalReaction>
</comment>
<evidence type="ECO:0000256" key="10">
    <source>
        <dbReference type="ARBA" id="ARBA00022833"/>
    </source>
</evidence>
<feature type="region of interest" description="Disordered" evidence="22">
    <location>
        <begin position="1"/>
        <end position="20"/>
    </location>
</feature>
<dbReference type="EC" id="3.4.17.24" evidence="17"/>
<evidence type="ECO:0000256" key="17">
    <source>
        <dbReference type="ARBA" id="ARBA00026108"/>
    </source>
</evidence>
<evidence type="ECO:0000256" key="9">
    <source>
        <dbReference type="ARBA" id="ARBA00022801"/>
    </source>
</evidence>
<comment type="catalytic activity">
    <reaction evidence="16">
        <text>C-terminal L-alpha-aminoacyl-L-glutamyl-[tubulin] + H2O = C-terminal L-alpha-aminoacyl-[tubulin] + L-glutamate</text>
        <dbReference type="Rhea" id="RHEA:63796"/>
        <dbReference type="Rhea" id="RHEA-COMP:16436"/>
        <dbReference type="Rhea" id="RHEA-COMP:16437"/>
        <dbReference type="ChEBI" id="CHEBI:15377"/>
        <dbReference type="ChEBI" id="CHEBI:29985"/>
        <dbReference type="ChEBI" id="CHEBI:90782"/>
        <dbReference type="ChEBI" id="CHEBI:149556"/>
        <dbReference type="EC" id="3.4.17.24"/>
    </reaction>
    <physiologicalReaction direction="left-to-right" evidence="16">
        <dbReference type="Rhea" id="RHEA:63797"/>
    </physiologicalReaction>
</comment>
<comment type="catalytic activity">
    <reaction evidence="20">
        <text>gamma-L-glutamyl-L-glutamyl-[protein] + H2O = L-glutamyl-[protein] + L-glutamate</text>
        <dbReference type="Rhea" id="RHEA:60152"/>
        <dbReference type="Rhea" id="RHEA-COMP:10208"/>
        <dbReference type="Rhea" id="RHEA-COMP:15517"/>
        <dbReference type="ChEBI" id="CHEBI:15377"/>
        <dbReference type="ChEBI" id="CHEBI:29973"/>
        <dbReference type="ChEBI" id="CHEBI:29985"/>
        <dbReference type="ChEBI" id="CHEBI:143622"/>
    </reaction>
    <physiologicalReaction direction="left-to-right" evidence="20">
        <dbReference type="Rhea" id="RHEA:60153"/>
    </physiologicalReaction>
</comment>
<evidence type="ECO:0000256" key="12">
    <source>
        <dbReference type="ARBA" id="ARBA00023212"/>
    </source>
</evidence>
<dbReference type="Pfam" id="PF18027">
    <property type="entry name" value="Pepdidase_M14_N"/>
    <property type="match status" value="1"/>
</dbReference>
<evidence type="ECO:0000256" key="11">
    <source>
        <dbReference type="ARBA" id="ARBA00023049"/>
    </source>
</evidence>
<keyword evidence="25" id="KW-1185">Reference proteome</keyword>
<keyword evidence="11" id="KW-0482">Metalloprotease</keyword>
<feature type="domain" description="Peptidase M14" evidence="23">
    <location>
        <begin position="154"/>
        <end position="467"/>
    </location>
</feature>
<evidence type="ECO:0000256" key="3">
    <source>
        <dbReference type="ARBA" id="ARBA00004186"/>
    </source>
</evidence>
<evidence type="ECO:0000256" key="19">
    <source>
        <dbReference type="ARBA" id="ARBA00032928"/>
    </source>
</evidence>
<dbReference type="InterPro" id="IPR050821">
    <property type="entry name" value="Cytosolic_carboxypeptidase"/>
</dbReference>
<dbReference type="PANTHER" id="PTHR12756:SF12">
    <property type="entry name" value="CYTOSOLIC CARBOXYPEPTIDASE-LIKE PROTEIN 5"/>
    <property type="match status" value="1"/>
</dbReference>
<dbReference type="OrthoDB" id="10253041at2759"/>
<dbReference type="PANTHER" id="PTHR12756">
    <property type="entry name" value="CYTOSOLIC CARBOXYPEPTIDASE"/>
    <property type="match status" value="1"/>
</dbReference>
<feature type="compositionally biased region" description="Basic residues" evidence="22">
    <location>
        <begin position="499"/>
        <end position="509"/>
    </location>
</feature>
<dbReference type="PROSITE" id="PS52035">
    <property type="entry name" value="PEPTIDASE_M14"/>
    <property type="match status" value="1"/>
</dbReference>
<dbReference type="SUPFAM" id="SSF53187">
    <property type="entry name" value="Zn-dependent exopeptidases"/>
    <property type="match status" value="1"/>
</dbReference>
<evidence type="ECO:0000256" key="13">
    <source>
        <dbReference type="ARBA" id="ARBA00023242"/>
    </source>
</evidence>
<dbReference type="GO" id="GO:0008270">
    <property type="term" value="F:zinc ion binding"/>
    <property type="evidence" value="ECO:0007669"/>
    <property type="project" value="InterPro"/>
</dbReference>
<keyword evidence="8" id="KW-0479">Metal-binding</keyword>
<keyword evidence="13" id="KW-0539">Nucleus</keyword>
<dbReference type="InterPro" id="IPR000834">
    <property type="entry name" value="Peptidase_M14"/>
</dbReference>
<gene>
    <name evidence="24" type="ORF">J8273_8228</name>
</gene>
<dbReference type="GO" id="GO:0030496">
    <property type="term" value="C:midbody"/>
    <property type="evidence" value="ECO:0007669"/>
    <property type="project" value="UniProtKB-SubCell"/>
</dbReference>
<comment type="subcellular location">
    <subcellularLocation>
        <location evidence="3">Cytoplasm</location>
        <location evidence="3">Cytoskeleton</location>
        <location evidence="3">Spindle</location>
    </subcellularLocation>
    <subcellularLocation>
        <location evidence="4">Midbody</location>
    </subcellularLocation>
    <subcellularLocation>
        <location evidence="2">Nucleus</location>
    </subcellularLocation>
</comment>
<evidence type="ECO:0000313" key="25">
    <source>
        <dbReference type="Proteomes" id="UP000717585"/>
    </source>
</evidence>
<dbReference type="GO" id="GO:0005819">
    <property type="term" value="C:spindle"/>
    <property type="evidence" value="ECO:0007669"/>
    <property type="project" value="UniProtKB-SubCell"/>
</dbReference>
<evidence type="ECO:0000256" key="20">
    <source>
        <dbReference type="ARBA" id="ARBA00047714"/>
    </source>
</evidence>
<accession>A0A8J6DZ34</accession>
<feature type="region of interest" description="Disordered" evidence="22">
    <location>
        <begin position="201"/>
        <end position="222"/>
    </location>
</feature>
<evidence type="ECO:0000256" key="18">
    <source>
        <dbReference type="ARBA" id="ARBA00032753"/>
    </source>
</evidence>
<feature type="active site" description="Proton donor/acceptor" evidence="21">
    <location>
        <position position="417"/>
    </location>
</feature>
<organism evidence="24 25">
    <name type="scientific">Carpediemonas membranifera</name>
    <dbReference type="NCBI Taxonomy" id="201153"/>
    <lineage>
        <taxon>Eukaryota</taxon>
        <taxon>Metamonada</taxon>
        <taxon>Carpediemonas-like organisms</taxon>
        <taxon>Carpediemonas</taxon>
    </lineage>
</organism>
<dbReference type="Gene3D" id="2.60.40.3120">
    <property type="match status" value="1"/>
</dbReference>
<name>A0A8J6DZ34_9EUKA</name>
<comment type="caution">
    <text evidence="24">The sequence shown here is derived from an EMBL/GenBank/DDBJ whole genome shotgun (WGS) entry which is preliminary data.</text>
</comment>
<comment type="similarity">
    <text evidence="5 21">Belongs to the peptidase M14 family.</text>
</comment>
<proteinExistence type="inferred from homology"/>
<dbReference type="GO" id="GO:0005634">
    <property type="term" value="C:nucleus"/>
    <property type="evidence" value="ECO:0007669"/>
    <property type="project" value="UniProtKB-SubCell"/>
</dbReference>
<evidence type="ECO:0000313" key="24">
    <source>
        <dbReference type="EMBL" id="KAG9390188.1"/>
    </source>
</evidence>
<evidence type="ECO:0000256" key="14">
    <source>
        <dbReference type="ARBA" id="ARBA00024141"/>
    </source>
</evidence>
<reference evidence="24" key="1">
    <citation type="submission" date="2021-05" db="EMBL/GenBank/DDBJ databases">
        <title>A free-living protist that lacks canonical eukaryotic 1 DNA replication and segregation systems.</title>
        <authorList>
            <person name="Salas-Leiva D.E."/>
            <person name="Tromer E.C."/>
            <person name="Curtis B.A."/>
            <person name="Jerlstrom-Hultqvist J."/>
            <person name="Kolisko M."/>
            <person name="Yi Z."/>
            <person name="Salas-Leiva J.S."/>
            <person name="Gallot-Lavallee L."/>
            <person name="Kops G.J.P.L."/>
            <person name="Archibald J.M."/>
            <person name="Simpson A.G.B."/>
            <person name="Roger A.J."/>
        </authorList>
    </citation>
    <scope>NUCLEOTIDE SEQUENCE</scope>
    <source>
        <strain evidence="24">BICM</strain>
    </source>
</reference>
<evidence type="ECO:0000256" key="21">
    <source>
        <dbReference type="PROSITE-ProRule" id="PRU01379"/>
    </source>
</evidence>
<keyword evidence="6" id="KW-0963">Cytoplasm</keyword>
<keyword evidence="12" id="KW-0206">Cytoskeleton</keyword>
<dbReference type="GO" id="GO:0004181">
    <property type="term" value="F:metallocarboxypeptidase activity"/>
    <property type="evidence" value="ECO:0007669"/>
    <property type="project" value="InterPro"/>
</dbReference>
<keyword evidence="9" id="KW-0378">Hydrolase</keyword>
<dbReference type="CDD" id="cd06236">
    <property type="entry name" value="M14_AGBL5_like"/>
    <property type="match status" value="1"/>
</dbReference>
<protein>
    <recommendedName>
        <fullName evidence="14">Cytosolic carboxypeptidase-like protein 5</fullName>
        <ecNumber evidence="17">3.4.17.24</ecNumber>
    </recommendedName>
    <alternativeName>
        <fullName evidence="19">ATP/GTP-binding protein-like 5</fullName>
    </alternativeName>
    <alternativeName>
        <fullName evidence="18">Protein deglutamylase CCP5</fullName>
    </alternativeName>
</protein>
<evidence type="ECO:0000256" key="15">
    <source>
        <dbReference type="ARBA" id="ARBA00024524"/>
    </source>
</evidence>
<evidence type="ECO:0000259" key="23">
    <source>
        <dbReference type="PROSITE" id="PS52035"/>
    </source>
</evidence>
<keyword evidence="7" id="KW-0645">Protease</keyword>
<dbReference type="AlphaFoldDB" id="A0A8J6DZ34"/>
<evidence type="ECO:0000256" key="8">
    <source>
        <dbReference type="ARBA" id="ARBA00022723"/>
    </source>
</evidence>
<comment type="cofactor">
    <cofactor evidence="1">
        <name>Zn(2+)</name>
        <dbReference type="ChEBI" id="CHEBI:29105"/>
    </cofactor>
</comment>
<evidence type="ECO:0000256" key="22">
    <source>
        <dbReference type="SAM" id="MobiDB-lite"/>
    </source>
</evidence>
<evidence type="ECO:0000256" key="1">
    <source>
        <dbReference type="ARBA" id="ARBA00001947"/>
    </source>
</evidence>
<dbReference type="Pfam" id="PF00246">
    <property type="entry name" value="Peptidase_M14"/>
    <property type="match status" value="1"/>
</dbReference>
<feature type="region of interest" description="Disordered" evidence="22">
    <location>
        <begin position="478"/>
        <end position="524"/>
    </location>
</feature>
<dbReference type="Gene3D" id="3.40.630.10">
    <property type="entry name" value="Zn peptidases"/>
    <property type="match status" value="1"/>
</dbReference>
<evidence type="ECO:0000256" key="2">
    <source>
        <dbReference type="ARBA" id="ARBA00004123"/>
    </source>
</evidence>
<sequence>MRISFPADDEGDSTNQPRLTFDDEFDSGNLKTVAESQRADDKYLLYIRPDAFGTEFQQRYTTWFHFRVTNAVPGMPLTFVIMNMAPSKMFSLGFRPVYRNNGTNNEWRPIPSPTTNKRIPKRYNSATDEEVPAQLHLTFTWTPDGGETYFAYCYPHSYTDCQTMLDGLEHKYTSRSAIEFHRELMIASVEGRRVDLVTVTSKGGNTGEEEARIPGLFPGAGPRPPRFDKPVVLISARVHPAETPGTHILNGALHFILSMDPRASLLRSRYVFMFVPMLNPDGVCRGHYRTDSFGRNLNRYYGTATREEQPTIWAMTALAAHLQETGNRLHTYIDLHAHANKRGCFMYGNHFDDDALQLETMLLPRLVAMNSADFDFDGCCFSAKMMSASDKAGMSRTGTSRVGMAPFVATPMAYTLEANYYISRSVNPVRPVAGVDPGTPLGRPRPYTPAVWGEVGRGVLLALLDYHCKEPDVAKLSRVSSRPSHATLDGVRESIRCHVANRKRKKTSKRGSASNTDVEDDEDD</sequence>
<evidence type="ECO:0000256" key="6">
    <source>
        <dbReference type="ARBA" id="ARBA00022490"/>
    </source>
</evidence>
<evidence type="ECO:0000256" key="16">
    <source>
        <dbReference type="ARBA" id="ARBA00024627"/>
    </source>
</evidence>
<dbReference type="Proteomes" id="UP000717585">
    <property type="component" value="Unassembled WGS sequence"/>
</dbReference>
<evidence type="ECO:0000256" key="5">
    <source>
        <dbReference type="ARBA" id="ARBA00005988"/>
    </source>
</evidence>
<keyword evidence="10" id="KW-0862">Zinc</keyword>
<keyword evidence="24" id="KW-0121">Carboxypeptidase</keyword>
<dbReference type="EMBL" id="JAHDYR010000066">
    <property type="protein sequence ID" value="KAG9390188.1"/>
    <property type="molecule type" value="Genomic_DNA"/>
</dbReference>
<evidence type="ECO:0000256" key="7">
    <source>
        <dbReference type="ARBA" id="ARBA00022670"/>
    </source>
</evidence>